<name>A0A9R1UC54_LACSA</name>
<comment type="caution">
    <text evidence="1">The sequence shown here is derived from an EMBL/GenBank/DDBJ whole genome shotgun (WGS) entry which is preliminary data.</text>
</comment>
<accession>A0A9R1UC54</accession>
<gene>
    <name evidence="1" type="ORF">LSAT_V11C000506780</name>
</gene>
<organism evidence="1 2">
    <name type="scientific">Lactuca sativa</name>
    <name type="common">Garden lettuce</name>
    <dbReference type="NCBI Taxonomy" id="4236"/>
    <lineage>
        <taxon>Eukaryota</taxon>
        <taxon>Viridiplantae</taxon>
        <taxon>Streptophyta</taxon>
        <taxon>Embryophyta</taxon>
        <taxon>Tracheophyta</taxon>
        <taxon>Spermatophyta</taxon>
        <taxon>Magnoliopsida</taxon>
        <taxon>eudicotyledons</taxon>
        <taxon>Gunneridae</taxon>
        <taxon>Pentapetalae</taxon>
        <taxon>asterids</taxon>
        <taxon>campanulids</taxon>
        <taxon>Asterales</taxon>
        <taxon>Asteraceae</taxon>
        <taxon>Cichorioideae</taxon>
        <taxon>Cichorieae</taxon>
        <taxon>Lactucinae</taxon>
        <taxon>Lactuca</taxon>
    </lineage>
</organism>
<keyword evidence="2" id="KW-1185">Reference proteome</keyword>
<dbReference type="AlphaFoldDB" id="A0A9R1UC54"/>
<proteinExistence type="predicted"/>
<evidence type="ECO:0000313" key="2">
    <source>
        <dbReference type="Proteomes" id="UP000235145"/>
    </source>
</evidence>
<sequence length="101" mass="12061">MCLFFYCKVQISLSIFCATNDRDQTNFVSFLTPLCFYENQMNDIFLQVGRLAKCVSCITIKNWLKNVYRNTHKFFTYIRLENKFLVCYPTIRIVCSIIDNR</sequence>
<evidence type="ECO:0000313" key="1">
    <source>
        <dbReference type="EMBL" id="KAJ0184424.1"/>
    </source>
</evidence>
<protein>
    <submittedName>
        <fullName evidence="1">Uncharacterized protein</fullName>
    </submittedName>
</protein>
<reference evidence="1 2" key="1">
    <citation type="journal article" date="2017" name="Nat. Commun.">
        <title>Genome assembly with in vitro proximity ligation data and whole-genome triplication in lettuce.</title>
        <authorList>
            <person name="Reyes-Chin-Wo S."/>
            <person name="Wang Z."/>
            <person name="Yang X."/>
            <person name="Kozik A."/>
            <person name="Arikit S."/>
            <person name="Song C."/>
            <person name="Xia L."/>
            <person name="Froenicke L."/>
            <person name="Lavelle D.O."/>
            <person name="Truco M.J."/>
            <person name="Xia R."/>
            <person name="Zhu S."/>
            <person name="Xu C."/>
            <person name="Xu H."/>
            <person name="Xu X."/>
            <person name="Cox K."/>
            <person name="Korf I."/>
            <person name="Meyers B.C."/>
            <person name="Michelmore R.W."/>
        </authorList>
    </citation>
    <scope>NUCLEOTIDE SEQUENCE [LARGE SCALE GENOMIC DNA]</scope>
    <source>
        <strain evidence="2">cv. Salinas</strain>
        <tissue evidence="1">Seedlings</tissue>
    </source>
</reference>
<dbReference type="Proteomes" id="UP000235145">
    <property type="component" value="Unassembled WGS sequence"/>
</dbReference>
<dbReference type="EMBL" id="NBSK02000016">
    <property type="protein sequence ID" value="KAJ0184424.1"/>
    <property type="molecule type" value="Genomic_DNA"/>
</dbReference>